<dbReference type="InterPro" id="IPR001851">
    <property type="entry name" value="ABC_transp_permease"/>
</dbReference>
<dbReference type="AlphaFoldDB" id="A0A1G6TD64"/>
<feature type="transmembrane region" description="Helical" evidence="9">
    <location>
        <begin position="188"/>
        <end position="210"/>
    </location>
</feature>
<evidence type="ECO:0000256" key="8">
    <source>
        <dbReference type="ARBA" id="ARBA00037998"/>
    </source>
</evidence>
<feature type="transmembrane region" description="Helical" evidence="9">
    <location>
        <begin position="140"/>
        <end position="159"/>
    </location>
</feature>
<dbReference type="OrthoDB" id="3572933at2"/>
<dbReference type="PANTHER" id="PTHR11795">
    <property type="entry name" value="BRANCHED-CHAIN AMINO ACID TRANSPORT SYSTEM PERMEASE PROTEIN LIVH"/>
    <property type="match status" value="1"/>
</dbReference>
<evidence type="ECO:0000256" key="9">
    <source>
        <dbReference type="SAM" id="Phobius"/>
    </source>
</evidence>
<evidence type="ECO:0000256" key="1">
    <source>
        <dbReference type="ARBA" id="ARBA00004651"/>
    </source>
</evidence>
<dbReference type="EMBL" id="FMZZ01000009">
    <property type="protein sequence ID" value="SDD27003.1"/>
    <property type="molecule type" value="Genomic_DNA"/>
</dbReference>
<evidence type="ECO:0000256" key="6">
    <source>
        <dbReference type="ARBA" id="ARBA00022989"/>
    </source>
</evidence>
<feature type="transmembrane region" description="Helical" evidence="9">
    <location>
        <begin position="12"/>
        <end position="29"/>
    </location>
</feature>
<evidence type="ECO:0000256" key="5">
    <source>
        <dbReference type="ARBA" id="ARBA00022970"/>
    </source>
</evidence>
<gene>
    <name evidence="10" type="ORF">SAMN05216174_10989</name>
</gene>
<proteinExistence type="inferred from homology"/>
<comment type="subcellular location">
    <subcellularLocation>
        <location evidence="1">Cell membrane</location>
        <topology evidence="1">Multi-pass membrane protein</topology>
    </subcellularLocation>
</comment>
<keyword evidence="6 9" id="KW-1133">Transmembrane helix</keyword>
<evidence type="ECO:0000256" key="7">
    <source>
        <dbReference type="ARBA" id="ARBA00023136"/>
    </source>
</evidence>
<keyword evidence="2" id="KW-0813">Transport</keyword>
<organism evidence="10 11">
    <name type="scientific">Actinokineospora iranica</name>
    <dbReference type="NCBI Taxonomy" id="1271860"/>
    <lineage>
        <taxon>Bacteria</taxon>
        <taxon>Bacillati</taxon>
        <taxon>Actinomycetota</taxon>
        <taxon>Actinomycetes</taxon>
        <taxon>Pseudonocardiales</taxon>
        <taxon>Pseudonocardiaceae</taxon>
        <taxon>Actinokineospora</taxon>
    </lineage>
</organism>
<keyword evidence="3" id="KW-1003">Cell membrane</keyword>
<name>A0A1G6TD64_9PSEU</name>
<dbReference type="CDD" id="cd06582">
    <property type="entry name" value="TM_PBP1_LivH_like"/>
    <property type="match status" value="1"/>
</dbReference>
<keyword evidence="4 9" id="KW-0812">Transmembrane</keyword>
<dbReference type="GO" id="GO:0022857">
    <property type="term" value="F:transmembrane transporter activity"/>
    <property type="evidence" value="ECO:0007669"/>
    <property type="project" value="InterPro"/>
</dbReference>
<sequence length="292" mass="30288">MNTFLQLVVNGLGKGAVFALLALGFVVIFKATEVVNFAHGSLVLFGGYLVVVTRESLGWVGASLVGILSAALLALAVERLLLARARSADANSLALLTIGLDVIITEEVVRRLGVTLPFLGEAWDAQPIQIGGITLFRTHLVALAVSAVLITAFFLAFRYSDWGVAMRAQAENREAAALMGIRSSRVTATAWLVAGALAGVAVLFIATQDFSGAGLSRGTHSIALAAFPAAILGGLDSTAGAVVGGLVVGLAEALSAQYISFDFSKSAVFLVMLVVLALRPSGLFGTRESTRV</sequence>
<evidence type="ECO:0000256" key="4">
    <source>
        <dbReference type="ARBA" id="ARBA00022692"/>
    </source>
</evidence>
<evidence type="ECO:0000256" key="3">
    <source>
        <dbReference type="ARBA" id="ARBA00022475"/>
    </source>
</evidence>
<keyword evidence="11" id="KW-1185">Reference proteome</keyword>
<dbReference type="PANTHER" id="PTHR11795:SF450">
    <property type="entry name" value="ABC TRANSPORTER PERMEASE PROTEIN"/>
    <property type="match status" value="1"/>
</dbReference>
<accession>A0A1G6TD64</accession>
<keyword evidence="7 9" id="KW-0472">Membrane</keyword>
<dbReference type="InterPro" id="IPR052157">
    <property type="entry name" value="BCAA_transport_permease"/>
</dbReference>
<feature type="transmembrane region" description="Helical" evidence="9">
    <location>
        <begin position="267"/>
        <end position="286"/>
    </location>
</feature>
<dbReference type="Pfam" id="PF02653">
    <property type="entry name" value="BPD_transp_2"/>
    <property type="match status" value="1"/>
</dbReference>
<feature type="transmembrane region" description="Helical" evidence="9">
    <location>
        <begin position="34"/>
        <end position="51"/>
    </location>
</feature>
<feature type="transmembrane region" description="Helical" evidence="9">
    <location>
        <begin position="57"/>
        <end position="77"/>
    </location>
</feature>
<evidence type="ECO:0000313" key="11">
    <source>
        <dbReference type="Proteomes" id="UP000199501"/>
    </source>
</evidence>
<feature type="transmembrane region" description="Helical" evidence="9">
    <location>
        <begin position="222"/>
        <end position="247"/>
    </location>
</feature>
<protein>
    <submittedName>
        <fullName evidence="10">Branched-chain amino acid transport system permease protein</fullName>
    </submittedName>
</protein>
<dbReference type="STRING" id="1271860.SAMN05216174_10989"/>
<keyword evidence="5" id="KW-0029">Amino-acid transport</keyword>
<reference evidence="11" key="1">
    <citation type="submission" date="2016-10" db="EMBL/GenBank/DDBJ databases">
        <authorList>
            <person name="Varghese N."/>
            <person name="Submissions S."/>
        </authorList>
    </citation>
    <scope>NUCLEOTIDE SEQUENCE [LARGE SCALE GENOMIC DNA]</scope>
    <source>
        <strain evidence="11">IBRC-M 10403</strain>
    </source>
</reference>
<evidence type="ECO:0000313" key="10">
    <source>
        <dbReference type="EMBL" id="SDD27003.1"/>
    </source>
</evidence>
<evidence type="ECO:0000256" key="2">
    <source>
        <dbReference type="ARBA" id="ARBA00022448"/>
    </source>
</evidence>
<dbReference type="GO" id="GO:0006865">
    <property type="term" value="P:amino acid transport"/>
    <property type="evidence" value="ECO:0007669"/>
    <property type="project" value="UniProtKB-KW"/>
</dbReference>
<comment type="similarity">
    <text evidence="8">Belongs to the binding-protein-dependent transport system permease family. LivHM subfamily.</text>
</comment>
<dbReference type="Proteomes" id="UP000199501">
    <property type="component" value="Unassembled WGS sequence"/>
</dbReference>
<dbReference type="GO" id="GO:0005886">
    <property type="term" value="C:plasma membrane"/>
    <property type="evidence" value="ECO:0007669"/>
    <property type="project" value="UniProtKB-SubCell"/>
</dbReference>
<dbReference type="RefSeq" id="WP_091452710.1">
    <property type="nucleotide sequence ID" value="NZ_FMZZ01000009.1"/>
</dbReference>